<dbReference type="Pfam" id="PF07670">
    <property type="entry name" value="Gate"/>
    <property type="match status" value="2"/>
</dbReference>
<dbReference type="InterPro" id="IPR027417">
    <property type="entry name" value="P-loop_NTPase"/>
</dbReference>
<dbReference type="InterPro" id="IPR041069">
    <property type="entry name" value="FeoB_Cyto"/>
</dbReference>
<evidence type="ECO:0000256" key="1">
    <source>
        <dbReference type="ARBA" id="ARBA00003926"/>
    </source>
</evidence>
<proteinExistence type="inferred from homology"/>
<evidence type="ECO:0000256" key="11">
    <source>
        <dbReference type="ARBA" id="ARBA00023134"/>
    </source>
</evidence>
<evidence type="ECO:0000259" key="16">
    <source>
        <dbReference type="PROSITE" id="PS51711"/>
    </source>
</evidence>
<gene>
    <name evidence="17" type="primary">feoB</name>
    <name evidence="17" type="ORF">AB9Q04_06635</name>
</gene>
<comment type="caution">
    <text evidence="17">The sequence shown here is derived from an EMBL/GenBank/DDBJ whole genome shotgun (WGS) entry which is preliminary data.</text>
</comment>
<dbReference type="Gene3D" id="1.10.287.1770">
    <property type="match status" value="1"/>
</dbReference>
<keyword evidence="6 15" id="KW-0812">Transmembrane</keyword>
<dbReference type="Pfam" id="PF02421">
    <property type="entry name" value="FeoB_N"/>
    <property type="match status" value="1"/>
</dbReference>
<evidence type="ECO:0000256" key="6">
    <source>
        <dbReference type="ARBA" id="ARBA00022692"/>
    </source>
</evidence>
<dbReference type="NCBIfam" id="TIGR00231">
    <property type="entry name" value="small_GTP"/>
    <property type="match status" value="1"/>
</dbReference>
<feature type="domain" description="FeoB-type G" evidence="16">
    <location>
        <begin position="2"/>
        <end position="163"/>
    </location>
</feature>
<keyword evidence="12 15" id="KW-0472">Membrane</keyword>
<evidence type="ECO:0000256" key="3">
    <source>
        <dbReference type="ARBA" id="ARBA00022448"/>
    </source>
</evidence>
<keyword evidence="5 15" id="KW-0410">Iron transport</keyword>
<dbReference type="CDD" id="cd01879">
    <property type="entry name" value="FeoB"/>
    <property type="match status" value="1"/>
</dbReference>
<comment type="subcellular location">
    <subcellularLocation>
        <location evidence="2 15">Cell membrane</location>
        <topology evidence="2 15">Multi-pass membrane protein</topology>
    </subcellularLocation>
</comment>
<feature type="transmembrane region" description="Helical" evidence="15">
    <location>
        <begin position="423"/>
        <end position="448"/>
    </location>
</feature>
<evidence type="ECO:0000256" key="12">
    <source>
        <dbReference type="ARBA" id="ARBA00023136"/>
    </source>
</evidence>
<dbReference type="InterPro" id="IPR030389">
    <property type="entry name" value="G_FEOB_dom"/>
</dbReference>
<evidence type="ECO:0000313" key="18">
    <source>
        <dbReference type="Proteomes" id="UP001637993"/>
    </source>
</evidence>
<evidence type="ECO:0000313" key="17">
    <source>
        <dbReference type="EMBL" id="MFO3718000.1"/>
    </source>
</evidence>
<dbReference type="InterPro" id="IPR011642">
    <property type="entry name" value="Gate_dom"/>
</dbReference>
<dbReference type="InterPro" id="IPR005225">
    <property type="entry name" value="Small_GTP-bd"/>
</dbReference>
<feature type="transmembrane region" description="Helical" evidence="15">
    <location>
        <begin position="676"/>
        <end position="698"/>
    </location>
</feature>
<evidence type="ECO:0000256" key="5">
    <source>
        <dbReference type="ARBA" id="ARBA00022496"/>
    </source>
</evidence>
<keyword evidence="18" id="KW-1185">Reference proteome</keyword>
<evidence type="ECO:0000256" key="9">
    <source>
        <dbReference type="ARBA" id="ARBA00023004"/>
    </source>
</evidence>
<dbReference type="NCBIfam" id="TIGR00437">
    <property type="entry name" value="feoB"/>
    <property type="match status" value="1"/>
</dbReference>
<reference evidence="17 18" key="1">
    <citation type="journal article" date="2025" name="Anaerobe">
        <title>Description of Anaerococcus kampingiae sp. nov., Anaerococcus groningensis sp. nov., Anaerococcus martiniensis sp. nov., and Anaerococcus cruorum sp. nov., isolated from human clinical specimens.</title>
        <authorList>
            <person name="Boiten K.E."/>
            <person name="Meijer J."/>
            <person name="van Wezel E.M."/>
            <person name="Veloo A.C.M."/>
        </authorList>
    </citation>
    <scope>NUCLEOTIDE SEQUENCE [LARGE SCALE GENOMIC DNA]</scope>
    <source>
        <strain evidence="17 18">ENR1011</strain>
    </source>
</reference>
<feature type="transmembrane region" description="Helical" evidence="15">
    <location>
        <begin position="280"/>
        <end position="299"/>
    </location>
</feature>
<comment type="function">
    <text evidence="1 15">Probable transporter of a GTP-driven Fe(2+) uptake system.</text>
</comment>
<evidence type="ECO:0000256" key="2">
    <source>
        <dbReference type="ARBA" id="ARBA00004651"/>
    </source>
</evidence>
<dbReference type="PANTHER" id="PTHR43185:SF1">
    <property type="entry name" value="FE(2+) TRANSPORTER FEOB"/>
    <property type="match status" value="1"/>
</dbReference>
<dbReference type="PROSITE" id="PS51711">
    <property type="entry name" value="G_FEOB"/>
    <property type="match status" value="1"/>
</dbReference>
<keyword evidence="10" id="KW-0406">Ion transport</keyword>
<dbReference type="RefSeq" id="WP_410024557.1">
    <property type="nucleotide sequence ID" value="NZ_JBGMEG010000013.1"/>
</dbReference>
<evidence type="ECO:0000256" key="8">
    <source>
        <dbReference type="ARBA" id="ARBA00022989"/>
    </source>
</evidence>
<evidence type="ECO:0000256" key="13">
    <source>
        <dbReference type="ARBA" id="ARBA00031200"/>
    </source>
</evidence>
<keyword evidence="9 15" id="KW-0408">Iron</keyword>
<feature type="transmembrane region" description="Helical" evidence="15">
    <location>
        <begin position="513"/>
        <end position="531"/>
    </location>
</feature>
<evidence type="ECO:0000256" key="14">
    <source>
        <dbReference type="NCBIfam" id="TIGR00437"/>
    </source>
</evidence>
<evidence type="ECO:0000256" key="7">
    <source>
        <dbReference type="ARBA" id="ARBA00022741"/>
    </source>
</evidence>
<sequence length="717" mass="79170">MSFKVALAGNPNSGKTTLFNALTGSNQRVGNWPGVTVDKKEGNLKGHKDIILQDLPGIYSLSPYTLEEKVARTYLVNEKPDLLVNLVDGSNLIRNLYLTSQFLELGIPTILAVNMMDIVRARGDEIDKDALSELLGCPVVEIIASRDTGIDSLINEIVDARNDINIPHPIDFSYDLENKLADIRDIVDPHVEKDLRRFFTIKAFEDDQEMIKKIGLSNDEIKQIKKVRDDCEKYFDDDAEAIIINERYERLEALSDRVIEKAEPKLSMTDKIDNIVTSRVWGLPIFALVMFLVYSLSVFKYSPGTLLTDAVNGFFQDNLIPATATFLESIDIHEILVGLVADGMLAGFGAVIGFLPQMMVLFALLSILEDIGYMSRVAFIMDKLFRRFGLSGKSFIPAMISTGCAVPGIQASRTIESDRDRRITIMTTSFMPCSAKLPVIALIAGAFFPNNRALITLSFYFIGIAAIIMSGVILKKFKSFQADPAPFIMELPSYHAPRAKSVVQDVWNKSKSYVRRAGTLILLSAVIIWFLTNFDFRLNLVADEGNSILGVIGTALAVIFRPLGFGTWQAVVATISGFLAKENIVSTMGVVLGLGSEVTEESSQLLVAFKNALGSPISGYSFLLFNMLCMPCFAAVGAIKTEMGDAKWTALTIAYQMGFAWVISFIYYQFAQLLTTGIYSVATIIAGVCLVVLLYLIFRPANETKKSRSYQANVAHS</sequence>
<evidence type="ECO:0000256" key="15">
    <source>
        <dbReference type="RuleBase" id="RU362098"/>
    </source>
</evidence>
<keyword evidence="7" id="KW-0547">Nucleotide-binding</keyword>
<name>A0ABW9N1Q6_9FIRM</name>
<keyword evidence="11 15" id="KW-0342">GTP-binding</keyword>
<feature type="transmembrane region" description="Helical" evidence="15">
    <location>
        <begin position="345"/>
        <end position="368"/>
    </location>
</feature>
<dbReference type="Gene3D" id="3.40.50.300">
    <property type="entry name" value="P-loop containing nucleotide triphosphate hydrolases"/>
    <property type="match status" value="1"/>
</dbReference>
<dbReference type="Proteomes" id="UP001637993">
    <property type="component" value="Unassembled WGS sequence"/>
</dbReference>
<organism evidence="17 18">
    <name type="scientific">Anaerococcus groningensis</name>
    <dbReference type="NCBI Taxonomy" id="3115616"/>
    <lineage>
        <taxon>Bacteria</taxon>
        <taxon>Bacillati</taxon>
        <taxon>Bacillota</taxon>
        <taxon>Tissierellia</taxon>
        <taxon>Tissierellales</taxon>
        <taxon>Peptoniphilaceae</taxon>
        <taxon>Anaerococcus</taxon>
    </lineage>
</organism>
<dbReference type="PRINTS" id="PR00326">
    <property type="entry name" value="GTP1OBG"/>
</dbReference>
<dbReference type="Pfam" id="PF07664">
    <property type="entry name" value="FeoB_C"/>
    <property type="match status" value="1"/>
</dbReference>
<dbReference type="InterPro" id="IPR050860">
    <property type="entry name" value="FeoB_GTPase"/>
</dbReference>
<comment type="similarity">
    <text evidence="15">Belongs to the TRAFAC class TrmE-Era-EngA-EngB-Septin-like GTPase superfamily. FeoB GTPase (TC 9.A.8) family.</text>
</comment>
<evidence type="ECO:0000256" key="4">
    <source>
        <dbReference type="ARBA" id="ARBA00022475"/>
    </source>
</evidence>
<accession>A0ABW9N1Q6</accession>
<feature type="transmembrane region" description="Helical" evidence="15">
    <location>
        <begin position="617"/>
        <end position="636"/>
    </location>
</feature>
<dbReference type="EMBL" id="JBGMEG010000013">
    <property type="protein sequence ID" value="MFO3718000.1"/>
    <property type="molecule type" value="Genomic_DNA"/>
</dbReference>
<keyword evidence="8 15" id="KW-1133">Transmembrane helix</keyword>
<evidence type="ECO:0000256" key="10">
    <source>
        <dbReference type="ARBA" id="ARBA00023065"/>
    </source>
</evidence>
<dbReference type="Pfam" id="PF17910">
    <property type="entry name" value="FeoB_Cyto"/>
    <property type="match status" value="1"/>
</dbReference>
<protein>
    <recommendedName>
        <fullName evidence="13 14">Ferrous iron transport protein B</fullName>
    </recommendedName>
</protein>
<dbReference type="InterPro" id="IPR011640">
    <property type="entry name" value="Fe2_transport_prot_B_C"/>
</dbReference>
<keyword evidence="4" id="KW-1003">Cell membrane</keyword>
<feature type="transmembrane region" description="Helical" evidence="15">
    <location>
        <begin position="648"/>
        <end position="670"/>
    </location>
</feature>
<feature type="transmembrane region" description="Helical" evidence="15">
    <location>
        <begin position="454"/>
        <end position="474"/>
    </location>
</feature>
<dbReference type="PANTHER" id="PTHR43185">
    <property type="entry name" value="FERROUS IRON TRANSPORT PROTEIN B"/>
    <property type="match status" value="1"/>
</dbReference>
<keyword evidence="3 15" id="KW-0813">Transport</keyword>
<dbReference type="InterPro" id="IPR003373">
    <property type="entry name" value="Fe2_transport_prot-B"/>
</dbReference>
<dbReference type="SUPFAM" id="SSF52540">
    <property type="entry name" value="P-loop containing nucleoside triphosphate hydrolases"/>
    <property type="match status" value="1"/>
</dbReference>
<dbReference type="InterPro" id="IPR006073">
    <property type="entry name" value="GTP-bd"/>
</dbReference>